<organism evidence="2">
    <name type="scientific">viral metagenome</name>
    <dbReference type="NCBI Taxonomy" id="1070528"/>
    <lineage>
        <taxon>unclassified sequences</taxon>
        <taxon>metagenomes</taxon>
        <taxon>organismal metagenomes</taxon>
    </lineage>
</organism>
<dbReference type="AlphaFoldDB" id="A0A6C0IH64"/>
<keyword evidence="1" id="KW-0812">Transmembrane</keyword>
<evidence type="ECO:0000256" key="1">
    <source>
        <dbReference type="SAM" id="Phobius"/>
    </source>
</evidence>
<proteinExistence type="predicted"/>
<accession>A0A6C0IH64</accession>
<evidence type="ECO:0000313" key="2">
    <source>
        <dbReference type="EMBL" id="QHT91806.1"/>
    </source>
</evidence>
<feature type="transmembrane region" description="Helical" evidence="1">
    <location>
        <begin position="163"/>
        <end position="183"/>
    </location>
</feature>
<sequence length="250" mass="30063">MKQDSSLNEIKYDISLNEIKDDISLNEIKDDNEDLLLKSFKINYIFYSSLIVCLYIISHYTNSSFIWCIISFLYISFKGYFVHYLSHKLDLLEYYSKLNNYFTRNSVLNAITIAFCSMFDFHKNIHHDSSINKRLNNKIYEFIINFLTQTGLFFVFIYFTKHLNYYVCLLWGLFYATVHMINYDIIKPISHKHHHIDYNTNYDIIFWDTVFDTKYDYNDKMEDINLCSINIIVLTLLIICFVKYNNSQDI</sequence>
<feature type="transmembrane region" description="Helical" evidence="1">
    <location>
        <begin position="224"/>
        <end position="244"/>
    </location>
</feature>
<reference evidence="2" key="1">
    <citation type="journal article" date="2020" name="Nature">
        <title>Giant virus diversity and host interactions through global metagenomics.</title>
        <authorList>
            <person name="Schulz F."/>
            <person name="Roux S."/>
            <person name="Paez-Espino D."/>
            <person name="Jungbluth S."/>
            <person name="Walsh D.A."/>
            <person name="Denef V.J."/>
            <person name="McMahon K.D."/>
            <person name="Konstantinidis K.T."/>
            <person name="Eloe-Fadrosh E.A."/>
            <person name="Kyrpides N.C."/>
            <person name="Woyke T."/>
        </authorList>
    </citation>
    <scope>NUCLEOTIDE SEQUENCE</scope>
    <source>
        <strain evidence="2">GVMAG-M-3300023184-86</strain>
    </source>
</reference>
<feature type="transmembrane region" description="Helical" evidence="1">
    <location>
        <begin position="64"/>
        <end position="81"/>
    </location>
</feature>
<keyword evidence="1" id="KW-1133">Transmembrane helix</keyword>
<feature type="transmembrane region" description="Helical" evidence="1">
    <location>
        <begin position="40"/>
        <end position="57"/>
    </location>
</feature>
<dbReference type="EMBL" id="MN740169">
    <property type="protein sequence ID" value="QHT91806.1"/>
    <property type="molecule type" value="Genomic_DNA"/>
</dbReference>
<feature type="transmembrane region" description="Helical" evidence="1">
    <location>
        <begin position="139"/>
        <end position="157"/>
    </location>
</feature>
<protein>
    <submittedName>
        <fullName evidence="2">Uncharacterized protein</fullName>
    </submittedName>
</protein>
<name>A0A6C0IH64_9ZZZZ</name>
<feature type="transmembrane region" description="Helical" evidence="1">
    <location>
        <begin position="101"/>
        <end position="119"/>
    </location>
</feature>
<keyword evidence="1" id="KW-0472">Membrane</keyword>